<dbReference type="PANTHER" id="PTHR44936:SF10">
    <property type="entry name" value="SENSOR PROTEIN RSTB"/>
    <property type="match status" value="1"/>
</dbReference>
<dbReference type="GO" id="GO:0004673">
    <property type="term" value="F:protein histidine kinase activity"/>
    <property type="evidence" value="ECO:0007669"/>
    <property type="project" value="UniProtKB-EC"/>
</dbReference>
<keyword evidence="8" id="KW-1133">Transmembrane helix</keyword>
<evidence type="ECO:0000259" key="9">
    <source>
        <dbReference type="PROSITE" id="PS50109"/>
    </source>
</evidence>
<evidence type="ECO:0000256" key="4">
    <source>
        <dbReference type="ARBA" id="ARBA00022741"/>
    </source>
</evidence>
<accession>A0A0G3BW69</accession>
<protein>
    <recommendedName>
        <fullName evidence="2">histidine kinase</fullName>
        <ecNumber evidence="2">2.7.13.3</ecNumber>
    </recommendedName>
</protein>
<dbReference type="PATRIC" id="fig|413882.6.peg.5153"/>
<dbReference type="AlphaFoldDB" id="A0A0G3BW69"/>
<dbReference type="EC" id="2.7.13.3" evidence="2"/>
<dbReference type="InterPro" id="IPR003594">
    <property type="entry name" value="HATPase_dom"/>
</dbReference>
<reference evidence="10 11" key="1">
    <citation type="submission" date="2015-05" db="EMBL/GenBank/DDBJ databases">
        <authorList>
            <person name="Tang B."/>
            <person name="Yu Y."/>
        </authorList>
    </citation>
    <scope>NUCLEOTIDE SEQUENCE [LARGE SCALE GENOMIC DNA]</scope>
    <source>
        <strain evidence="10 11">DSM 7029</strain>
    </source>
</reference>
<evidence type="ECO:0000313" key="10">
    <source>
        <dbReference type="EMBL" id="AKJ31631.1"/>
    </source>
</evidence>
<dbReference type="PANTHER" id="PTHR44936">
    <property type="entry name" value="SENSOR PROTEIN CREC"/>
    <property type="match status" value="1"/>
</dbReference>
<dbReference type="Gene3D" id="6.10.340.10">
    <property type="match status" value="1"/>
</dbReference>
<dbReference type="Pfam" id="PF02518">
    <property type="entry name" value="HATPase_c"/>
    <property type="match status" value="1"/>
</dbReference>
<dbReference type="Gene3D" id="3.30.565.10">
    <property type="entry name" value="Histidine kinase-like ATPase, C-terminal domain"/>
    <property type="match status" value="1"/>
</dbReference>
<keyword evidence="8" id="KW-0812">Transmembrane</keyword>
<evidence type="ECO:0000256" key="8">
    <source>
        <dbReference type="SAM" id="Phobius"/>
    </source>
</evidence>
<keyword evidence="3" id="KW-0808">Transferase</keyword>
<evidence type="ECO:0000256" key="5">
    <source>
        <dbReference type="ARBA" id="ARBA00022777"/>
    </source>
</evidence>
<organism evidence="10 11">
    <name type="scientific">Caldimonas brevitalea</name>
    <dbReference type="NCBI Taxonomy" id="413882"/>
    <lineage>
        <taxon>Bacteria</taxon>
        <taxon>Pseudomonadati</taxon>
        <taxon>Pseudomonadota</taxon>
        <taxon>Betaproteobacteria</taxon>
        <taxon>Burkholderiales</taxon>
        <taxon>Sphaerotilaceae</taxon>
        <taxon>Caldimonas</taxon>
    </lineage>
</organism>
<evidence type="ECO:0000256" key="3">
    <source>
        <dbReference type="ARBA" id="ARBA00022679"/>
    </source>
</evidence>
<dbReference type="SUPFAM" id="SSF55874">
    <property type="entry name" value="ATPase domain of HSP90 chaperone/DNA topoisomerase II/histidine kinase"/>
    <property type="match status" value="1"/>
</dbReference>
<feature type="transmembrane region" description="Helical" evidence="8">
    <location>
        <begin position="394"/>
        <end position="412"/>
    </location>
</feature>
<comment type="catalytic activity">
    <reaction evidence="1">
        <text>ATP + protein L-histidine = ADP + protein N-phospho-L-histidine.</text>
        <dbReference type="EC" id="2.7.13.3"/>
    </reaction>
</comment>
<dbReference type="GO" id="GO:0005524">
    <property type="term" value="F:ATP binding"/>
    <property type="evidence" value="ECO:0007669"/>
    <property type="project" value="UniProtKB-KW"/>
</dbReference>
<evidence type="ECO:0000256" key="1">
    <source>
        <dbReference type="ARBA" id="ARBA00000085"/>
    </source>
</evidence>
<proteinExistence type="predicted"/>
<dbReference type="PROSITE" id="PS50109">
    <property type="entry name" value="HIS_KIN"/>
    <property type="match status" value="1"/>
</dbReference>
<sequence length="696" mass="76600">MSWWRLPDRVPFGLRVFFRGAFALLACATLALAIHVLQDEKQRSHRNYQDGLLKNQAQIAALLRHPTGQLALLNPGSAEQAVTPLRPLVLPFSAIDFDDKAKAQQAVEMAGCHVQYPDSASLCVAVGNNPYAGGFLYLIGSFISGDLASHAPGELDFRGAHRVQIEVAMRGRTLRWIAPFERLDDGNAPGVRGRLTGYSADVPVTHGTRSVRDFRGYLWQDGRCLDPGVDTADCKRRSFLSVRLPVEVFRDALFQKRPVWPPPDLDQILTRLQVLAPGEGPPLFDSNAPDAVRPFSLADLRPLLLPGETLRVRRLAADGRTPSPDLFTLKGVIDDDERGSPWMDRLVRRLPVQGYDTPIESREVIATPLGRYELTLTGDVRTVNRNLAAVATRVSWFVGAMLLAVVLTWLAIEVRIIRRITLLTRRAATVSTGMRAAEGLARIDLSDLRGGDELGVLAQGLQDLLQRVNEDVRREQIRAEQEKDMWQAVGHEIMSPLQSLMALHGSADDPSHRYINRMQHAVRVLYGHASPSEAFDATTLQLQSVDINEFLAHVAGNAPYTGIDEVVFEPLSQAVPVRADEYSLEDVVTHVLRNADRYRPPGSPIRITLDASDATQARVVIHNPGPPVPEDMLEKIFEYGVSDQDDSAALGHRGQGLFVARTYMAKMGGTITARNDTDGVAFVLVLQRAGGVGARG</sequence>
<keyword evidence="5 10" id="KW-0418">Kinase</keyword>
<evidence type="ECO:0000256" key="6">
    <source>
        <dbReference type="ARBA" id="ARBA00022840"/>
    </source>
</evidence>
<evidence type="ECO:0000256" key="7">
    <source>
        <dbReference type="SAM" id="Coils"/>
    </source>
</evidence>
<dbReference type="InterPro" id="IPR036890">
    <property type="entry name" value="HATPase_C_sf"/>
</dbReference>
<dbReference type="InterPro" id="IPR005467">
    <property type="entry name" value="His_kinase_dom"/>
</dbReference>
<dbReference type="OrthoDB" id="8764462at2"/>
<feature type="domain" description="Histidine kinase" evidence="9">
    <location>
        <begin position="488"/>
        <end position="690"/>
    </location>
</feature>
<evidence type="ECO:0000256" key="2">
    <source>
        <dbReference type="ARBA" id="ARBA00012438"/>
    </source>
</evidence>
<evidence type="ECO:0000313" key="11">
    <source>
        <dbReference type="Proteomes" id="UP000035352"/>
    </source>
</evidence>
<dbReference type="InterPro" id="IPR050980">
    <property type="entry name" value="2C_sensor_his_kinase"/>
</dbReference>
<dbReference type="RefSeq" id="WP_047196744.1">
    <property type="nucleotide sequence ID" value="NZ_CP011371.1"/>
</dbReference>
<gene>
    <name evidence="10" type="ORF">AAW51_4940</name>
</gene>
<keyword evidence="4" id="KW-0547">Nucleotide-binding</keyword>
<keyword evidence="7" id="KW-0175">Coiled coil</keyword>
<keyword evidence="6" id="KW-0067">ATP-binding</keyword>
<dbReference type="Proteomes" id="UP000035352">
    <property type="component" value="Chromosome"/>
</dbReference>
<dbReference type="SMART" id="SM00387">
    <property type="entry name" value="HATPase_c"/>
    <property type="match status" value="1"/>
</dbReference>
<dbReference type="KEGG" id="pbh:AAW51_4940"/>
<feature type="coiled-coil region" evidence="7">
    <location>
        <begin position="458"/>
        <end position="485"/>
    </location>
</feature>
<keyword evidence="11" id="KW-1185">Reference proteome</keyword>
<keyword evidence="8" id="KW-0472">Membrane</keyword>
<dbReference type="STRING" id="413882.AAW51_4940"/>
<name>A0A0G3BW69_9BURK</name>
<dbReference type="EMBL" id="CP011371">
    <property type="protein sequence ID" value="AKJ31631.1"/>
    <property type="molecule type" value="Genomic_DNA"/>
</dbReference>